<feature type="chain" id="PRO_5019451780" evidence="2">
    <location>
        <begin position="22"/>
        <end position="473"/>
    </location>
</feature>
<reference evidence="3 4" key="1">
    <citation type="journal article" date="2011" name="Int. J. Syst. Evol. Microbiol.">
        <title>Description of Undibacterium oligocarboniphilum sp. nov., isolated from purified water, and Undibacterium pigrum strain CCUG 49012 as the type strain of Undibacterium parvum sp. nov., and emended descriptions of the genus Undibacterium and the species Undibacterium pigrum.</title>
        <authorList>
            <person name="Eder W."/>
            <person name="Wanner G."/>
            <person name="Ludwig W."/>
            <person name="Busse H.J."/>
            <person name="Ziemke-Kageler F."/>
            <person name="Lang E."/>
        </authorList>
    </citation>
    <scope>NUCLEOTIDE SEQUENCE [LARGE SCALE GENOMIC DNA]</scope>
    <source>
        <strain evidence="3 4">DSM 23061</strain>
    </source>
</reference>
<sequence length="473" mass="50972">MHILKKAVIAITLAFPVAAMAQSAQDLKLELDAMKARIKQLEAMVESINTKSVAVAATSVENQAEFNRMKIKTEAMEDQLEAGGFKGLKVSGYIDPTYIYNQRQDTSSVVFMKNFADQNGDGTLAGQKTSYAYDNAFFGTALLRFEKEMEGGTKWLLELMPHKSYGDGGGYNIGSIVHQATVSIPFIGLNNRFLAGQFGSWAGYDYPGAAGAQSKKTITNNLLFDFVDPTFMTGFGYEHIDGPLDIKLIVGNANNGRITDRKSPSLHWRVDYSTGEFGGFGASGLHGKSSANTTVNSVELDTFFTRGNLSLLGQVEVGQTSNGAYNGGDAKWIGLSGLAAYKITPRLEALVRMDYVKNSANGGGVPTVVFGKCSLPDFATDPSGATTIEATCGDYRNGFGPGIDNVTGLISDPNKGANRYALTLGMNYSLTPNAILKFELRRDGSSENTFYDVPSKTYKKDNLMFGASTVVSF</sequence>
<dbReference type="KEGG" id="upv:EJN92_19145"/>
<evidence type="ECO:0000256" key="2">
    <source>
        <dbReference type="SAM" id="SignalP"/>
    </source>
</evidence>
<feature type="signal peptide" evidence="2">
    <location>
        <begin position="1"/>
        <end position="21"/>
    </location>
</feature>
<name>A0A3S9HP79_9BURK</name>
<dbReference type="EMBL" id="CP034464">
    <property type="protein sequence ID" value="AZP13923.1"/>
    <property type="molecule type" value="Genomic_DNA"/>
</dbReference>
<protein>
    <submittedName>
        <fullName evidence="3">DUF3138 family protein</fullName>
    </submittedName>
</protein>
<feature type="coiled-coil region" evidence="1">
    <location>
        <begin position="17"/>
        <end position="51"/>
    </location>
</feature>
<dbReference type="SUPFAM" id="SSF56935">
    <property type="entry name" value="Porins"/>
    <property type="match status" value="1"/>
</dbReference>
<evidence type="ECO:0000313" key="4">
    <source>
        <dbReference type="Proteomes" id="UP000275663"/>
    </source>
</evidence>
<evidence type="ECO:0000256" key="1">
    <source>
        <dbReference type="SAM" id="Coils"/>
    </source>
</evidence>
<accession>A0A3S9HP79</accession>
<dbReference type="Proteomes" id="UP000275663">
    <property type="component" value="Chromosome"/>
</dbReference>
<evidence type="ECO:0000313" key="3">
    <source>
        <dbReference type="EMBL" id="AZP13923.1"/>
    </source>
</evidence>
<organism evidence="3 4">
    <name type="scientific">Undibacterium parvum</name>
    <dbReference type="NCBI Taxonomy" id="401471"/>
    <lineage>
        <taxon>Bacteria</taxon>
        <taxon>Pseudomonadati</taxon>
        <taxon>Pseudomonadota</taxon>
        <taxon>Betaproteobacteria</taxon>
        <taxon>Burkholderiales</taxon>
        <taxon>Oxalobacteraceae</taxon>
        <taxon>Undibacterium</taxon>
    </lineage>
</organism>
<gene>
    <name evidence="3" type="ORF">EJN92_19145</name>
</gene>
<dbReference type="InterPro" id="IPR011486">
    <property type="entry name" value="BBP2"/>
</dbReference>
<dbReference type="AlphaFoldDB" id="A0A3S9HP79"/>
<keyword evidence="1" id="KW-0175">Coiled coil</keyword>
<dbReference type="OrthoDB" id="8595088at2"/>
<dbReference type="Pfam" id="PF07642">
    <property type="entry name" value="BBP2"/>
    <property type="match status" value="1"/>
</dbReference>
<keyword evidence="2" id="KW-0732">Signal</keyword>
<dbReference type="RefSeq" id="WP_126129292.1">
    <property type="nucleotide sequence ID" value="NZ_CP034464.1"/>
</dbReference>
<proteinExistence type="predicted"/>
<keyword evidence="4" id="KW-1185">Reference proteome</keyword>